<keyword evidence="1" id="KW-0862">Zinc</keyword>
<dbReference type="SMART" id="SM00355">
    <property type="entry name" value="ZnF_C2H2"/>
    <property type="match status" value="2"/>
</dbReference>
<dbReference type="PROSITE" id="PS00028">
    <property type="entry name" value="ZINC_FINGER_C2H2_1"/>
    <property type="match status" value="2"/>
</dbReference>
<feature type="region of interest" description="Disordered" evidence="2">
    <location>
        <begin position="190"/>
        <end position="209"/>
    </location>
</feature>
<evidence type="ECO:0000256" key="1">
    <source>
        <dbReference type="PROSITE-ProRule" id="PRU00042"/>
    </source>
</evidence>
<organism evidence="4 5">
    <name type="scientific">Ridgeia piscesae</name>
    <name type="common">Tubeworm</name>
    <dbReference type="NCBI Taxonomy" id="27915"/>
    <lineage>
        <taxon>Eukaryota</taxon>
        <taxon>Metazoa</taxon>
        <taxon>Spiralia</taxon>
        <taxon>Lophotrochozoa</taxon>
        <taxon>Annelida</taxon>
        <taxon>Polychaeta</taxon>
        <taxon>Sedentaria</taxon>
        <taxon>Canalipalpata</taxon>
        <taxon>Sabellida</taxon>
        <taxon>Siboglinidae</taxon>
        <taxon>Ridgeia</taxon>
    </lineage>
</organism>
<dbReference type="GO" id="GO:0008270">
    <property type="term" value="F:zinc ion binding"/>
    <property type="evidence" value="ECO:0007669"/>
    <property type="project" value="UniProtKB-KW"/>
</dbReference>
<feature type="domain" description="C2H2-type" evidence="3">
    <location>
        <begin position="249"/>
        <end position="278"/>
    </location>
</feature>
<evidence type="ECO:0000256" key="2">
    <source>
        <dbReference type="SAM" id="MobiDB-lite"/>
    </source>
</evidence>
<sequence>MGLQEQVEAMKLLFTFLEHLQKDIMQTLSEKSYDIVCHKITACGINIEENCPGMKSENNVSASTPLTLWNSSNTDLDLNHIPDLQLHSDIAMATDKVSVMRGLRNKILAGGSTTPRRQTARKSGPRCKLDNLSKFLQQRASMNQAAAVSSGATTVMTDCSPSSVGSQLAFNNTPSPSVGHSRGVSPYFSTPTKNMPDHGVSSSKKRHQRRDKVNGRYFCNYPQCHESYLNLEHIVDHENQHSVPDGKYLECSYVGCNSRFKWRHYLRRHERTHHKLCPTPALQSDVKQIPGSPYDVVTSSGNQSDGYVVAPFQLPFIPTTAVPITEKLLLDNNDGVTQ</sequence>
<dbReference type="EMBL" id="JAODUO010000628">
    <property type="protein sequence ID" value="KAK2176943.1"/>
    <property type="molecule type" value="Genomic_DNA"/>
</dbReference>
<proteinExistence type="predicted"/>
<dbReference type="InterPro" id="IPR013087">
    <property type="entry name" value="Znf_C2H2_type"/>
</dbReference>
<protein>
    <recommendedName>
        <fullName evidence="3">C2H2-type domain-containing protein</fullName>
    </recommendedName>
</protein>
<accession>A0AAD9KSP9</accession>
<evidence type="ECO:0000313" key="4">
    <source>
        <dbReference type="EMBL" id="KAK2176943.1"/>
    </source>
</evidence>
<name>A0AAD9KSP9_RIDPI</name>
<dbReference type="Gene3D" id="3.30.160.60">
    <property type="entry name" value="Classic Zinc Finger"/>
    <property type="match status" value="1"/>
</dbReference>
<evidence type="ECO:0000313" key="5">
    <source>
        <dbReference type="Proteomes" id="UP001209878"/>
    </source>
</evidence>
<dbReference type="PROSITE" id="PS50157">
    <property type="entry name" value="ZINC_FINGER_C2H2_2"/>
    <property type="match status" value="1"/>
</dbReference>
<keyword evidence="5" id="KW-1185">Reference proteome</keyword>
<dbReference type="Proteomes" id="UP001209878">
    <property type="component" value="Unassembled WGS sequence"/>
</dbReference>
<dbReference type="AlphaFoldDB" id="A0AAD9KSP9"/>
<keyword evidence="1" id="KW-0479">Metal-binding</keyword>
<evidence type="ECO:0000259" key="3">
    <source>
        <dbReference type="PROSITE" id="PS50157"/>
    </source>
</evidence>
<reference evidence="4" key="1">
    <citation type="journal article" date="2023" name="Mol. Biol. Evol.">
        <title>Third-Generation Sequencing Reveals the Adaptive Role of the Epigenome in Three Deep-Sea Polychaetes.</title>
        <authorList>
            <person name="Perez M."/>
            <person name="Aroh O."/>
            <person name="Sun Y."/>
            <person name="Lan Y."/>
            <person name="Juniper S.K."/>
            <person name="Young C.R."/>
            <person name="Angers B."/>
            <person name="Qian P.Y."/>
        </authorList>
    </citation>
    <scope>NUCLEOTIDE SEQUENCE</scope>
    <source>
        <strain evidence="4">R07B-5</strain>
    </source>
</reference>
<gene>
    <name evidence="4" type="ORF">NP493_628g00044</name>
</gene>
<comment type="caution">
    <text evidence="4">The sequence shown here is derived from an EMBL/GenBank/DDBJ whole genome shotgun (WGS) entry which is preliminary data.</text>
</comment>
<keyword evidence="1" id="KW-0863">Zinc-finger</keyword>